<dbReference type="AlphaFoldDB" id="A0A918DE47"/>
<accession>A0A918DE47</accession>
<name>A0A918DE47_9RHOB</name>
<dbReference type="RefSeq" id="WP_146284758.1">
    <property type="nucleotide sequence ID" value="NZ_BMLP01000016.1"/>
</dbReference>
<comment type="caution">
    <text evidence="1">The sequence shown here is derived from an EMBL/GenBank/DDBJ whole genome shotgun (WGS) entry which is preliminary data.</text>
</comment>
<dbReference type="OrthoDB" id="8718286at2"/>
<evidence type="ECO:0000313" key="1">
    <source>
        <dbReference type="EMBL" id="GGO39078.1"/>
    </source>
</evidence>
<reference evidence="1 2" key="1">
    <citation type="journal article" date="2014" name="Int. J. Syst. Evol. Microbiol.">
        <title>Complete genome sequence of Corynebacterium casei LMG S-19264T (=DSM 44701T), isolated from a smear-ripened cheese.</title>
        <authorList>
            <consortium name="US DOE Joint Genome Institute (JGI-PGF)"/>
            <person name="Walter F."/>
            <person name="Albersmeier A."/>
            <person name="Kalinowski J."/>
            <person name="Ruckert C."/>
        </authorList>
    </citation>
    <scope>NUCLEOTIDE SEQUENCE [LARGE SCALE GENOMIC DNA]</scope>
    <source>
        <strain evidence="1 2">CGMCC 1.7029</strain>
    </source>
</reference>
<keyword evidence="2" id="KW-1185">Reference proteome</keyword>
<gene>
    <name evidence="1" type="ORF">GCM10010991_37350</name>
</gene>
<sequence length="190" mass="20738">MNVLVPREGPPWNWSEQNAMLRRAVAAGVRQIMTPVRPMVLTKLERQMISAFTAEYLGEPHCVALFGEWLSETALDLAIRISDAAEQAARPDPYGSLPGFSACRAERNGATWHVDPALLAQIGPRMAAALVYAHQSLMDPDLPTDAGELLAMGWSPEGVAEIDGVVAFVRQMAILRWIDKGAALPVQRIP</sequence>
<protein>
    <submittedName>
        <fullName evidence="1">Uncharacterized protein</fullName>
    </submittedName>
</protein>
<dbReference type="Proteomes" id="UP000598196">
    <property type="component" value="Unassembled WGS sequence"/>
</dbReference>
<proteinExistence type="predicted"/>
<organism evidence="1 2">
    <name type="scientific">Gemmobacter aquaticus</name>
    <dbReference type="NCBI Taxonomy" id="490185"/>
    <lineage>
        <taxon>Bacteria</taxon>
        <taxon>Pseudomonadati</taxon>
        <taxon>Pseudomonadota</taxon>
        <taxon>Alphaproteobacteria</taxon>
        <taxon>Rhodobacterales</taxon>
        <taxon>Paracoccaceae</taxon>
        <taxon>Gemmobacter</taxon>
    </lineage>
</organism>
<evidence type="ECO:0000313" key="2">
    <source>
        <dbReference type="Proteomes" id="UP000598196"/>
    </source>
</evidence>
<dbReference type="EMBL" id="BMLP01000016">
    <property type="protein sequence ID" value="GGO39078.1"/>
    <property type="molecule type" value="Genomic_DNA"/>
</dbReference>